<keyword evidence="2" id="KW-1133">Transmembrane helix</keyword>
<evidence type="ECO:0000256" key="2">
    <source>
        <dbReference type="SAM" id="Phobius"/>
    </source>
</evidence>
<proteinExistence type="predicted"/>
<feature type="transmembrane region" description="Helical" evidence="2">
    <location>
        <begin position="42"/>
        <end position="69"/>
    </location>
</feature>
<organism evidence="3 4">
    <name type="scientific">Aphanocapsa feldmannii 277cV</name>
    <dbReference type="NCBI Taxonomy" id="2507553"/>
    <lineage>
        <taxon>Bacteria</taxon>
        <taxon>Bacillati</taxon>
        <taxon>Cyanobacteriota</taxon>
        <taxon>Cyanophyceae</taxon>
        <taxon>Oscillatoriophycideae</taxon>
        <taxon>Chroococcales</taxon>
        <taxon>Microcystaceae</taxon>
        <taxon>Aphanocapsa</taxon>
    </lineage>
</organism>
<comment type="caution">
    <text evidence="3">The sequence shown here is derived from an EMBL/GenBank/DDBJ whole genome shotgun (WGS) entry which is preliminary data.</text>
</comment>
<protein>
    <recommendedName>
        <fullName evidence="5">C-type lysozyme inhibitor domain-containing protein</fullName>
    </recommendedName>
</protein>
<gene>
    <name evidence="3" type="ORF">ERJ67_05700</name>
</gene>
<accession>A0A524RNF1</accession>
<feature type="region of interest" description="Disordered" evidence="1">
    <location>
        <begin position="1"/>
        <end position="26"/>
    </location>
</feature>
<dbReference type="Proteomes" id="UP000317990">
    <property type="component" value="Unassembled WGS sequence"/>
</dbReference>
<dbReference type="EMBL" id="SRMO01000062">
    <property type="protein sequence ID" value="TGG92579.1"/>
    <property type="molecule type" value="Genomic_DNA"/>
</dbReference>
<keyword evidence="2" id="KW-0472">Membrane</keyword>
<reference evidence="3 4" key="1">
    <citation type="journal article" date="2019" name="mSystems">
        <title>Life at home and on the roam: Genomic adaptions reflect the dual lifestyle of an intracellular, facultative symbiont.</title>
        <authorList>
            <person name="Burgsdorf I."/>
        </authorList>
    </citation>
    <scope>NUCLEOTIDE SEQUENCE [LARGE SCALE GENOMIC DNA]</scope>
    <source>
        <strain evidence="3">277cV</strain>
    </source>
</reference>
<evidence type="ECO:0000313" key="4">
    <source>
        <dbReference type="Proteomes" id="UP000317990"/>
    </source>
</evidence>
<evidence type="ECO:0000256" key="1">
    <source>
        <dbReference type="SAM" id="MobiDB-lite"/>
    </source>
</evidence>
<dbReference type="AlphaFoldDB" id="A0A524RNF1"/>
<sequence length="150" mass="16693">MTYSQMHSQTYSHLSPRQLASQSQRRGRAQGRWRCLRTGRRAGGVFLSLAVLTLAPGLLISAALAAPWWENYGVVERFACGGRNSNLSLRRNDNQASLEGVGSGLTLFRDRSVTAGEHYDNGRFSIELRGDLLTFKHSYGKSTCRRVKST</sequence>
<evidence type="ECO:0000313" key="3">
    <source>
        <dbReference type="EMBL" id="TGG92579.1"/>
    </source>
</evidence>
<keyword evidence="2" id="KW-0812">Transmembrane</keyword>
<evidence type="ECO:0008006" key="5">
    <source>
        <dbReference type="Google" id="ProtNLM"/>
    </source>
</evidence>
<feature type="compositionally biased region" description="Polar residues" evidence="1">
    <location>
        <begin position="1"/>
        <end position="15"/>
    </location>
</feature>
<name>A0A524RNF1_9CHRO</name>